<accession>A0ABU3BVL1</accession>
<dbReference type="InterPro" id="IPR003615">
    <property type="entry name" value="HNH_nuc"/>
</dbReference>
<dbReference type="Gene3D" id="1.10.30.50">
    <property type="match status" value="1"/>
</dbReference>
<name>A0ABU3BVL1_9GAMM</name>
<dbReference type="InterPro" id="IPR002711">
    <property type="entry name" value="HNH"/>
</dbReference>
<protein>
    <recommendedName>
        <fullName evidence="1">HNH domain-containing protein</fullName>
    </recommendedName>
</protein>
<comment type="caution">
    <text evidence="2">The sequence shown here is derived from an EMBL/GenBank/DDBJ whole genome shotgun (WGS) entry which is preliminary data.</text>
</comment>
<evidence type="ECO:0000259" key="1">
    <source>
        <dbReference type="Pfam" id="PF01844"/>
    </source>
</evidence>
<evidence type="ECO:0000313" key="2">
    <source>
        <dbReference type="EMBL" id="MDT0633328.1"/>
    </source>
</evidence>
<proteinExistence type="predicted"/>
<dbReference type="RefSeq" id="WP_311651027.1">
    <property type="nucleotide sequence ID" value="NZ_JAVRIB010000001.1"/>
</dbReference>
<gene>
    <name evidence="2" type="ORF">RM532_00010</name>
</gene>
<dbReference type="Proteomes" id="UP001251857">
    <property type="component" value="Unassembled WGS sequence"/>
</dbReference>
<sequence length="285" mass="31558">MWLEPQKLQTFITRETGLAFKATTGIDGDGQRWYALHPVGPHLDQSFAIRTTVGWRRFHISFEPGKFAGDLLSAMGRADETGRAAFQAVLSDCRERGAQIETSVNGYTKTFDGSSLWNERWTRFHLKINKGQIELGAEDGEPDDAIIRNWTGRFAAAIVAILPLEEEVNALIPSAESYPEGALTYVQANRYERDRRNRAAAISIHGTSCAACGMDFGQTYGPIAVGHIEVHHTTPVSELGPGYVINPARDLIPLCANCHTVAHKRNPPFTADEIADFMEIYKPQT</sequence>
<dbReference type="CDD" id="cd00085">
    <property type="entry name" value="HNHc"/>
    <property type="match status" value="1"/>
</dbReference>
<reference evidence="2 3" key="1">
    <citation type="submission" date="2023-09" db="EMBL/GenBank/DDBJ databases">
        <authorList>
            <person name="Rey-Velasco X."/>
        </authorList>
    </citation>
    <scope>NUCLEOTIDE SEQUENCE [LARGE SCALE GENOMIC DNA]</scope>
    <source>
        <strain evidence="2 3">W335</strain>
    </source>
</reference>
<evidence type="ECO:0000313" key="3">
    <source>
        <dbReference type="Proteomes" id="UP001251857"/>
    </source>
</evidence>
<dbReference type="EMBL" id="JAVRIB010000001">
    <property type="protein sequence ID" value="MDT0633328.1"/>
    <property type="molecule type" value="Genomic_DNA"/>
</dbReference>
<feature type="domain" description="HNH" evidence="1">
    <location>
        <begin position="209"/>
        <end position="265"/>
    </location>
</feature>
<organism evidence="2 3">
    <name type="scientific">Spectribacter hydrogenoxidans</name>
    <dbReference type="NCBI Taxonomy" id="3075608"/>
    <lineage>
        <taxon>Bacteria</taxon>
        <taxon>Pseudomonadati</taxon>
        <taxon>Pseudomonadota</taxon>
        <taxon>Gammaproteobacteria</taxon>
        <taxon>Salinisphaerales</taxon>
        <taxon>Salinisphaeraceae</taxon>
        <taxon>Spectribacter</taxon>
    </lineage>
</organism>
<dbReference type="Pfam" id="PF01844">
    <property type="entry name" value="HNH"/>
    <property type="match status" value="1"/>
</dbReference>
<keyword evidence="3" id="KW-1185">Reference proteome</keyword>